<protein>
    <submittedName>
        <fullName evidence="3">Uncharacterized protein</fullName>
    </submittedName>
</protein>
<dbReference type="Proteomes" id="UP001470230">
    <property type="component" value="Unassembled WGS sequence"/>
</dbReference>
<evidence type="ECO:0000256" key="1">
    <source>
        <dbReference type="ARBA" id="ARBA00006180"/>
    </source>
</evidence>
<keyword evidence="2" id="KW-0131">Cell cycle</keyword>
<dbReference type="PANTHER" id="PTHR12634:SF8">
    <property type="entry name" value="FIERY MOUNTAIN, ISOFORM D"/>
    <property type="match status" value="1"/>
</dbReference>
<evidence type="ECO:0000256" key="2">
    <source>
        <dbReference type="ARBA" id="ARBA00023306"/>
    </source>
</evidence>
<organism evidence="3 4">
    <name type="scientific">Tritrichomonas musculus</name>
    <dbReference type="NCBI Taxonomy" id="1915356"/>
    <lineage>
        <taxon>Eukaryota</taxon>
        <taxon>Metamonada</taxon>
        <taxon>Parabasalia</taxon>
        <taxon>Tritrichomonadida</taxon>
        <taxon>Tritrichomonadidae</taxon>
        <taxon>Tritrichomonas</taxon>
    </lineage>
</organism>
<dbReference type="InterPro" id="IPR016024">
    <property type="entry name" value="ARM-type_fold"/>
</dbReference>
<dbReference type="InterPro" id="IPR007587">
    <property type="entry name" value="SAPS"/>
</dbReference>
<keyword evidence="4" id="KW-1185">Reference proteome</keyword>
<proteinExistence type="inferred from homology"/>
<dbReference type="SUPFAM" id="SSF48371">
    <property type="entry name" value="ARM repeat"/>
    <property type="match status" value="1"/>
</dbReference>
<accession>A0ABR2KUC2</accession>
<name>A0ABR2KUC2_9EUKA</name>
<sequence length="441" mass="51373">MNFFPDENFSNISTIINESQHVLTDLYSASNSIIAFRKQYPPLINYIKSNLKEITDIAFCQKPADSKSAQEFCLNIFCSSVPAFDLYLSTNPQFLMQISNFLKNVQNSTNDGLASFSLIMQCLIQNSDGYILVGIPNRKNLAGKIFDLLGNIAVYSLLYFLTDTGKKYVSEFLDTDIFALYLFKYIDEYPRKVLQLLINLVKTSKSDKKFMDFIVQEDKLTSVYKIATTSKYPYTSSKAFSLLTEICKEMFKDNEYYDEEEEEEDSYYVFEFIIQRISEICRFVQQEPYLLSHSPACQLLISIIPVTRQIPEEIYQTAQKLFEKMFEYPHRSLCHNSCCNLFMAIYEKDKEVFKKIDIRDKIVYAFTKLAGDHNNVFFGHLYKLTRLIQKSKTKFDSECQGWDEYISNVFTKMKKIINSPYGGVLPKDPRRDDFLTTIIIE</sequence>
<comment type="caution">
    <text evidence="3">The sequence shown here is derived from an EMBL/GenBank/DDBJ whole genome shotgun (WGS) entry which is preliminary data.</text>
</comment>
<reference evidence="3 4" key="1">
    <citation type="submission" date="2024-04" db="EMBL/GenBank/DDBJ databases">
        <title>Tritrichomonas musculus Genome.</title>
        <authorList>
            <person name="Alves-Ferreira E."/>
            <person name="Grigg M."/>
            <person name="Lorenzi H."/>
            <person name="Galac M."/>
        </authorList>
    </citation>
    <scope>NUCLEOTIDE SEQUENCE [LARGE SCALE GENOMIC DNA]</scope>
    <source>
        <strain evidence="3 4">EAF2021</strain>
    </source>
</reference>
<comment type="similarity">
    <text evidence="1">Belongs to the SAPS family.</text>
</comment>
<dbReference type="PANTHER" id="PTHR12634">
    <property type="entry name" value="SIT4 YEAST -ASSOCIATING PROTEIN-RELATED"/>
    <property type="match status" value="1"/>
</dbReference>
<evidence type="ECO:0000313" key="4">
    <source>
        <dbReference type="Proteomes" id="UP001470230"/>
    </source>
</evidence>
<dbReference type="EMBL" id="JAPFFF010000003">
    <property type="protein sequence ID" value="KAK8894743.1"/>
    <property type="molecule type" value="Genomic_DNA"/>
</dbReference>
<gene>
    <name evidence="3" type="ORF">M9Y10_023180</name>
</gene>
<evidence type="ECO:0000313" key="3">
    <source>
        <dbReference type="EMBL" id="KAK8894743.1"/>
    </source>
</evidence>